<reference evidence="22 23" key="1">
    <citation type="submission" date="2024-01" db="EMBL/GenBank/DDBJ databases">
        <title>The genome of the rayed Mediterranean limpet Patella caerulea (Linnaeus, 1758).</title>
        <authorList>
            <person name="Anh-Thu Weber A."/>
            <person name="Halstead-Nussloch G."/>
        </authorList>
    </citation>
    <scope>NUCLEOTIDE SEQUENCE [LARGE SCALE GENOMIC DNA]</scope>
    <source>
        <strain evidence="22">AATW-2023a</strain>
        <tissue evidence="22">Whole specimen</tissue>
    </source>
</reference>
<keyword evidence="5" id="KW-0285">Flavoprotein</keyword>
<keyword evidence="9" id="KW-0560">Oxidoreductase</keyword>
<accession>A0AAN8J825</accession>
<dbReference type="EC" id="1.3.1.88" evidence="13"/>
<comment type="cofactor">
    <cofactor evidence="1">
        <name>FMN</name>
        <dbReference type="ChEBI" id="CHEBI:58210"/>
    </cofactor>
</comment>
<gene>
    <name evidence="22" type="ORF">SNE40_019747</name>
</gene>
<feature type="domain" description="DUS-like FMN-binding" evidence="21">
    <location>
        <begin position="21"/>
        <end position="279"/>
    </location>
</feature>
<comment type="similarity">
    <text evidence="12">Belongs to the Dus family. Dus1 subfamily.</text>
</comment>
<evidence type="ECO:0000259" key="21">
    <source>
        <dbReference type="Pfam" id="PF01207"/>
    </source>
</evidence>
<dbReference type="Gene3D" id="3.20.20.70">
    <property type="entry name" value="Aldolase class I"/>
    <property type="match status" value="1"/>
</dbReference>
<organism evidence="22 23">
    <name type="scientific">Patella caerulea</name>
    <name type="common">Rayed Mediterranean limpet</name>
    <dbReference type="NCBI Taxonomy" id="87958"/>
    <lineage>
        <taxon>Eukaryota</taxon>
        <taxon>Metazoa</taxon>
        <taxon>Spiralia</taxon>
        <taxon>Lophotrochozoa</taxon>
        <taxon>Mollusca</taxon>
        <taxon>Gastropoda</taxon>
        <taxon>Patellogastropoda</taxon>
        <taxon>Patelloidea</taxon>
        <taxon>Patellidae</taxon>
        <taxon>Patella</taxon>
    </lineage>
</organism>
<dbReference type="GO" id="GO:0005634">
    <property type="term" value="C:nucleus"/>
    <property type="evidence" value="ECO:0007669"/>
    <property type="project" value="UniProtKB-SubCell"/>
</dbReference>
<evidence type="ECO:0000256" key="19">
    <source>
        <dbReference type="ARBA" id="ARBA00068883"/>
    </source>
</evidence>
<evidence type="ECO:0000256" key="11">
    <source>
        <dbReference type="ARBA" id="ARBA00023242"/>
    </source>
</evidence>
<keyword evidence="8" id="KW-0521">NADP</keyword>
<keyword evidence="11" id="KW-0539">Nucleus</keyword>
<evidence type="ECO:0000256" key="14">
    <source>
        <dbReference type="ARBA" id="ARBA00047287"/>
    </source>
</evidence>
<evidence type="ECO:0000256" key="7">
    <source>
        <dbReference type="ARBA" id="ARBA00022694"/>
    </source>
</evidence>
<dbReference type="FunFam" id="3.20.20.70:FF:000081">
    <property type="entry name" value="Dihydrouridine synthase 1 like"/>
    <property type="match status" value="1"/>
</dbReference>
<dbReference type="SUPFAM" id="SSF51395">
    <property type="entry name" value="FMN-linked oxidoreductases"/>
    <property type="match status" value="1"/>
</dbReference>
<evidence type="ECO:0000313" key="23">
    <source>
        <dbReference type="Proteomes" id="UP001347796"/>
    </source>
</evidence>
<dbReference type="EMBL" id="JAZGQO010000014">
    <property type="protein sequence ID" value="KAK6171595.1"/>
    <property type="molecule type" value="Genomic_DNA"/>
</dbReference>
<evidence type="ECO:0000256" key="1">
    <source>
        <dbReference type="ARBA" id="ARBA00001917"/>
    </source>
</evidence>
<dbReference type="PROSITE" id="PS01136">
    <property type="entry name" value="UPF0034"/>
    <property type="match status" value="1"/>
</dbReference>
<dbReference type="GO" id="GO:0050660">
    <property type="term" value="F:flavin adenine dinucleotide binding"/>
    <property type="evidence" value="ECO:0007669"/>
    <property type="project" value="InterPro"/>
</dbReference>
<name>A0AAN8J825_PATCE</name>
<keyword evidence="23" id="KW-1185">Reference proteome</keyword>
<evidence type="ECO:0000256" key="10">
    <source>
        <dbReference type="ARBA" id="ARBA00023027"/>
    </source>
</evidence>
<comment type="catalytic activity">
    <reaction evidence="17">
        <text>5,6-dihydrouridine(17) in tRNA + NADP(+) = uridine(17) in tRNA + NADPH + H(+)</text>
        <dbReference type="Rhea" id="RHEA:53368"/>
        <dbReference type="Rhea" id="RHEA-COMP:13541"/>
        <dbReference type="Rhea" id="RHEA-COMP:13542"/>
        <dbReference type="ChEBI" id="CHEBI:15378"/>
        <dbReference type="ChEBI" id="CHEBI:57783"/>
        <dbReference type="ChEBI" id="CHEBI:58349"/>
        <dbReference type="ChEBI" id="CHEBI:65315"/>
        <dbReference type="ChEBI" id="CHEBI:74443"/>
        <dbReference type="EC" id="1.3.1.88"/>
    </reaction>
    <physiologicalReaction direction="right-to-left" evidence="17">
        <dbReference type="Rhea" id="RHEA:53370"/>
    </physiologicalReaction>
</comment>
<evidence type="ECO:0000256" key="12">
    <source>
        <dbReference type="ARBA" id="ARBA00038313"/>
    </source>
</evidence>
<keyword evidence="6" id="KW-0288">FMN</keyword>
<dbReference type="Pfam" id="PF01207">
    <property type="entry name" value="Dus"/>
    <property type="match status" value="1"/>
</dbReference>
<comment type="catalytic activity">
    <reaction evidence="14">
        <text>5,6-dihydrouridine(17) in tRNA + NAD(+) = uridine(17) in tRNA + NADH + H(+)</text>
        <dbReference type="Rhea" id="RHEA:53372"/>
        <dbReference type="Rhea" id="RHEA-COMP:13541"/>
        <dbReference type="Rhea" id="RHEA-COMP:13542"/>
        <dbReference type="ChEBI" id="CHEBI:15378"/>
        <dbReference type="ChEBI" id="CHEBI:57540"/>
        <dbReference type="ChEBI" id="CHEBI:57945"/>
        <dbReference type="ChEBI" id="CHEBI:65315"/>
        <dbReference type="ChEBI" id="CHEBI:74443"/>
        <dbReference type="EC" id="1.3.1.88"/>
    </reaction>
    <physiologicalReaction direction="right-to-left" evidence="14">
        <dbReference type="Rhea" id="RHEA:53374"/>
    </physiologicalReaction>
</comment>
<evidence type="ECO:0000256" key="20">
    <source>
        <dbReference type="ARBA" id="ARBA00077078"/>
    </source>
</evidence>
<dbReference type="InterPro" id="IPR013785">
    <property type="entry name" value="Aldolase_TIM"/>
</dbReference>
<dbReference type="GO" id="GO:0017150">
    <property type="term" value="F:tRNA dihydrouridine synthase activity"/>
    <property type="evidence" value="ECO:0007669"/>
    <property type="project" value="InterPro"/>
</dbReference>
<sequence length="501" mass="57409">MEKPSGFDFWKTKLKSAKYVVAPMVDQSELPWRMLSRRYGAELCYTPMFHAALFSKDTIYRNESLKICEEDHPLIVQFCANDPEILLKAARLAEPYCEAIDINLGCPQSIAKKGHYGAFLQDEWELLEKMVSVCNRELKVPITCKIRRFDSVDKTVEYAKMLEKAGCQLLTVHGRTREQKGPLTGLADWSYIKAVKENVKIPVFANGNIQYLSDVDNCIKETNVEGVMTAEGNLHNPALFRGINPSIWDMSLEYLDLAEKYPCAMSAVRGHVFKICHHALQVHVDIRDQVAAARNVDEFKFWVHKLKEACQTDVEKYTINPEEWKSKLPLPYWICQPYVRPDPEAEVNPEKKAARERMHLKRTAEIKNLPTEGLSKKRLKRLLKNPNKKFDTARQVYVMCTNSNIKCGNPRNMKCPFEYCKPCCMEKTRKEILDCTGHNFLVKTKADRRKALSETNENTNSTTTNVDETVTGNKSACFSNNTTNILHTSDDTALQKNNEFT</sequence>
<evidence type="ECO:0000256" key="8">
    <source>
        <dbReference type="ARBA" id="ARBA00022857"/>
    </source>
</evidence>
<evidence type="ECO:0000256" key="13">
    <source>
        <dbReference type="ARBA" id="ARBA00038890"/>
    </source>
</evidence>
<dbReference type="InterPro" id="IPR018517">
    <property type="entry name" value="tRNA_hU_synthase_CS"/>
</dbReference>
<keyword evidence="4" id="KW-0963">Cytoplasm</keyword>
<evidence type="ECO:0000313" key="22">
    <source>
        <dbReference type="EMBL" id="KAK6171595.1"/>
    </source>
</evidence>
<evidence type="ECO:0000256" key="4">
    <source>
        <dbReference type="ARBA" id="ARBA00022490"/>
    </source>
</evidence>
<evidence type="ECO:0000256" key="3">
    <source>
        <dbReference type="ARBA" id="ARBA00004496"/>
    </source>
</evidence>
<evidence type="ECO:0000256" key="5">
    <source>
        <dbReference type="ARBA" id="ARBA00022630"/>
    </source>
</evidence>
<dbReference type="GO" id="GO:0005737">
    <property type="term" value="C:cytoplasm"/>
    <property type="evidence" value="ECO:0007669"/>
    <property type="project" value="UniProtKB-SubCell"/>
</dbReference>
<evidence type="ECO:0000256" key="2">
    <source>
        <dbReference type="ARBA" id="ARBA00004123"/>
    </source>
</evidence>
<dbReference type="PANTHER" id="PTHR11082">
    <property type="entry name" value="TRNA-DIHYDROURIDINE SYNTHASE"/>
    <property type="match status" value="1"/>
</dbReference>
<evidence type="ECO:0000256" key="18">
    <source>
        <dbReference type="ARBA" id="ARBA00053643"/>
    </source>
</evidence>
<evidence type="ECO:0000256" key="15">
    <source>
        <dbReference type="ARBA" id="ARBA00047652"/>
    </source>
</evidence>
<dbReference type="InterPro" id="IPR035587">
    <property type="entry name" value="DUS-like_FMN-bd"/>
</dbReference>
<evidence type="ECO:0000256" key="17">
    <source>
        <dbReference type="ARBA" id="ARBA00049467"/>
    </source>
</evidence>
<dbReference type="Proteomes" id="UP001347796">
    <property type="component" value="Unassembled WGS sequence"/>
</dbReference>
<comment type="catalytic activity">
    <reaction evidence="15">
        <text>5,6-dihydrouridine(16) in tRNA + NADP(+) = uridine(16) in tRNA + NADPH + H(+)</text>
        <dbReference type="Rhea" id="RHEA:53376"/>
        <dbReference type="Rhea" id="RHEA-COMP:13543"/>
        <dbReference type="Rhea" id="RHEA-COMP:13544"/>
        <dbReference type="ChEBI" id="CHEBI:15378"/>
        <dbReference type="ChEBI" id="CHEBI:57783"/>
        <dbReference type="ChEBI" id="CHEBI:58349"/>
        <dbReference type="ChEBI" id="CHEBI:65315"/>
        <dbReference type="ChEBI" id="CHEBI:74443"/>
        <dbReference type="EC" id="1.3.1.88"/>
    </reaction>
    <physiologicalReaction direction="right-to-left" evidence="15">
        <dbReference type="Rhea" id="RHEA:53378"/>
    </physiologicalReaction>
</comment>
<comment type="catalytic activity">
    <reaction evidence="16">
        <text>5,6-dihydrouridine(16) in tRNA + NAD(+) = uridine(16) in tRNA + NADH + H(+)</text>
        <dbReference type="Rhea" id="RHEA:53380"/>
        <dbReference type="Rhea" id="RHEA-COMP:13543"/>
        <dbReference type="Rhea" id="RHEA-COMP:13544"/>
        <dbReference type="ChEBI" id="CHEBI:15378"/>
        <dbReference type="ChEBI" id="CHEBI:57540"/>
        <dbReference type="ChEBI" id="CHEBI:57945"/>
        <dbReference type="ChEBI" id="CHEBI:65315"/>
        <dbReference type="ChEBI" id="CHEBI:74443"/>
        <dbReference type="EC" id="1.3.1.88"/>
    </reaction>
    <physiologicalReaction direction="right-to-left" evidence="16">
        <dbReference type="Rhea" id="RHEA:53382"/>
    </physiologicalReaction>
</comment>
<keyword evidence="10" id="KW-0520">NAD</keyword>
<comment type="caution">
    <text evidence="22">The sequence shown here is derived from an EMBL/GenBank/DDBJ whole genome shotgun (WGS) entry which is preliminary data.</text>
</comment>
<evidence type="ECO:0000256" key="9">
    <source>
        <dbReference type="ARBA" id="ARBA00023002"/>
    </source>
</evidence>
<protein>
    <recommendedName>
        <fullName evidence="19">tRNA-dihydrouridine(16/17) synthase [NAD(P)(+)]-like</fullName>
        <ecNumber evidence="13">1.3.1.88</ecNumber>
    </recommendedName>
    <alternativeName>
        <fullName evidence="20">tRNA-dihydrouridine synthase 1-like</fullName>
    </alternativeName>
</protein>
<proteinExistence type="inferred from homology"/>
<dbReference type="AlphaFoldDB" id="A0AAN8J825"/>
<evidence type="ECO:0000256" key="6">
    <source>
        <dbReference type="ARBA" id="ARBA00022643"/>
    </source>
</evidence>
<dbReference type="PANTHER" id="PTHR11082:SF5">
    <property type="entry name" value="TRNA-DIHYDROURIDINE(16_17) SYNTHASE [NAD(P)(+)]-LIKE"/>
    <property type="match status" value="1"/>
</dbReference>
<comment type="function">
    <text evidence="18">Catalyzes the synthesis of dihydrouridine, a modified base found in the D-loop of most tRNAs. Specifically modifies U16 and U17 in cytoplasmic tRNAs. Affects the level of some mature tRNA and thereby the total cellular translation.</text>
</comment>
<dbReference type="CDD" id="cd02801">
    <property type="entry name" value="DUS_like_FMN"/>
    <property type="match status" value="1"/>
</dbReference>
<evidence type="ECO:0000256" key="16">
    <source>
        <dbReference type="ARBA" id="ARBA00048934"/>
    </source>
</evidence>
<keyword evidence="7" id="KW-0819">tRNA processing</keyword>
<comment type="subcellular location">
    <subcellularLocation>
        <location evidence="3">Cytoplasm</location>
    </subcellularLocation>
    <subcellularLocation>
        <location evidence="2">Nucleus</location>
    </subcellularLocation>
</comment>